<dbReference type="RefSeq" id="WP_089523614.1">
    <property type="nucleotide sequence ID" value="NZ_NMUQ01000001.1"/>
</dbReference>
<gene>
    <name evidence="2" type="ORF">CGZ75_07635</name>
</gene>
<keyword evidence="1" id="KW-1133">Transmembrane helix</keyword>
<evidence type="ECO:0000313" key="2">
    <source>
        <dbReference type="EMBL" id="OXM16530.1"/>
    </source>
</evidence>
<keyword evidence="1" id="KW-0472">Membrane</keyword>
<sequence>MLLKKKLYISFIIVLIALFTFFYLDKPKKLYGNDEESIKEVITSIKDYENEFIEILEIKDIYDLRVVGFLSNNSPAYIQFNKNQKGNYEWNKAAKSLNQSFATFPINELNNGAELMDFMIVTNQDNDISKMELNVNEQVIQQEFDVNEKSVTWIDLPASKDEQYEFRYKYYDKDGKEIGDS</sequence>
<protein>
    <submittedName>
        <fullName evidence="2">Uncharacterized protein</fullName>
    </submittedName>
</protein>
<comment type="caution">
    <text evidence="2">The sequence shown here is derived from an EMBL/GenBank/DDBJ whole genome shotgun (WGS) entry which is preliminary data.</text>
</comment>
<keyword evidence="1" id="KW-0812">Transmembrane</keyword>
<evidence type="ECO:0000256" key="1">
    <source>
        <dbReference type="SAM" id="Phobius"/>
    </source>
</evidence>
<reference evidence="2 3" key="1">
    <citation type="submission" date="2017-07" db="EMBL/GenBank/DDBJ databases">
        <title>Paenibacillus herberti R33 genome sequencing and assembly.</title>
        <authorList>
            <person name="Su W."/>
        </authorList>
    </citation>
    <scope>NUCLEOTIDE SEQUENCE [LARGE SCALE GENOMIC DNA]</scope>
    <source>
        <strain evidence="2 3">R33</strain>
    </source>
</reference>
<accession>A0A229P340</accession>
<dbReference type="Proteomes" id="UP000215145">
    <property type="component" value="Unassembled WGS sequence"/>
</dbReference>
<organism evidence="2 3">
    <name type="scientific">Paenibacillus herberti</name>
    <dbReference type="NCBI Taxonomy" id="1619309"/>
    <lineage>
        <taxon>Bacteria</taxon>
        <taxon>Bacillati</taxon>
        <taxon>Bacillota</taxon>
        <taxon>Bacilli</taxon>
        <taxon>Bacillales</taxon>
        <taxon>Paenibacillaceae</taxon>
        <taxon>Paenibacillus</taxon>
    </lineage>
</organism>
<proteinExistence type="predicted"/>
<keyword evidence="3" id="KW-1185">Reference proteome</keyword>
<evidence type="ECO:0000313" key="3">
    <source>
        <dbReference type="Proteomes" id="UP000215145"/>
    </source>
</evidence>
<dbReference type="OrthoDB" id="2624420at2"/>
<dbReference type="EMBL" id="NMUQ01000001">
    <property type="protein sequence ID" value="OXM16530.1"/>
    <property type="molecule type" value="Genomic_DNA"/>
</dbReference>
<feature type="transmembrane region" description="Helical" evidence="1">
    <location>
        <begin position="7"/>
        <end position="24"/>
    </location>
</feature>
<dbReference type="AlphaFoldDB" id="A0A229P340"/>
<name>A0A229P340_9BACL</name>